<evidence type="ECO:0000256" key="6">
    <source>
        <dbReference type="ARBA" id="ARBA00023140"/>
    </source>
</evidence>
<dbReference type="OrthoDB" id="5549158at2759"/>
<keyword evidence="6 10" id="KW-0576">Peroxisome</keyword>
<evidence type="ECO:0000256" key="10">
    <source>
        <dbReference type="RuleBase" id="RU367032"/>
    </source>
</evidence>
<evidence type="ECO:0000256" key="4">
    <source>
        <dbReference type="ARBA" id="ARBA00023010"/>
    </source>
</evidence>
<dbReference type="STRING" id="329885.A0A4U0VCT8"/>
<dbReference type="PANTHER" id="PTHR23058:SF0">
    <property type="entry name" value="PEROXISOMAL MEMBRANE PROTEIN PEX14"/>
    <property type="match status" value="1"/>
</dbReference>
<organism evidence="14 15">
    <name type="scientific">Friedmanniomyces endolithicus</name>
    <dbReference type="NCBI Taxonomy" id="329885"/>
    <lineage>
        <taxon>Eukaryota</taxon>
        <taxon>Fungi</taxon>
        <taxon>Dikarya</taxon>
        <taxon>Ascomycota</taxon>
        <taxon>Pezizomycotina</taxon>
        <taxon>Dothideomycetes</taxon>
        <taxon>Dothideomycetidae</taxon>
        <taxon>Mycosphaerellales</taxon>
        <taxon>Teratosphaeriaceae</taxon>
        <taxon>Friedmanniomyces</taxon>
    </lineage>
</organism>
<gene>
    <name evidence="14" type="ORF">B0A54_02254</name>
</gene>
<feature type="compositionally biased region" description="Low complexity" evidence="12">
    <location>
        <begin position="283"/>
        <end position="301"/>
    </location>
</feature>
<keyword evidence="5 10" id="KW-0472">Membrane</keyword>
<name>A0A4U0VCT8_9PEZI</name>
<feature type="compositionally biased region" description="Basic and acidic residues" evidence="12">
    <location>
        <begin position="360"/>
        <end position="373"/>
    </location>
</feature>
<feature type="coiled-coil region" evidence="11">
    <location>
        <begin position="178"/>
        <end position="245"/>
    </location>
</feature>
<evidence type="ECO:0000256" key="3">
    <source>
        <dbReference type="ARBA" id="ARBA00022927"/>
    </source>
</evidence>
<dbReference type="Pfam" id="PF04695">
    <property type="entry name" value="Pex14_N"/>
    <property type="match status" value="1"/>
</dbReference>
<evidence type="ECO:0000256" key="12">
    <source>
        <dbReference type="SAM" id="MobiDB-lite"/>
    </source>
</evidence>
<sequence length="406" mass="44000">MVREELIDGAITFLQDASVASAPVEQKIAFLRSKNLTQEEIDASLGRVGQPPQTSQTQAAYSPQQQPQYRQQQSPLYNQSNGYLQQQPYWPQPPPEPPGRDWRDYFIMATLLGGVGYGLYWTAQRYITPLIAPPTPPQLEQDKSHIDASFDKAFALLDQLATDTQELKNSEKARTERLDQALSEVESVIGKMKEASEERQREAKGMTRELAEIREQIPKALEKEKKNTDEKLADLASEMRSLKTLVQNRMQQPAQAPQATPPPNRMYGVNQSQQAATIPAVNGTPAAGTTTPAPTATPAAPETNGASTPTSTSTNGSAPTDAERPSSTSFLSDRSNSASPYGRKLGGKAQIPQWQQTAKKRSEEAAAAKKEDAGTAGTTTTTTDSGTSTPLEGKPAEVSEEGVADV</sequence>
<evidence type="ECO:0000313" key="14">
    <source>
        <dbReference type="EMBL" id="TKA46422.1"/>
    </source>
</evidence>
<dbReference type="AlphaFoldDB" id="A0A4U0VCT8"/>
<evidence type="ECO:0000256" key="9">
    <source>
        <dbReference type="ARBA" id="ARBA00046271"/>
    </source>
</evidence>
<feature type="region of interest" description="Disordered" evidence="12">
    <location>
        <begin position="42"/>
        <end position="72"/>
    </location>
</feature>
<protein>
    <recommendedName>
        <fullName evidence="7 10">Peroxisomal membrane protein PEX14</fullName>
    </recommendedName>
    <alternativeName>
        <fullName evidence="8 10">Peroxin-14</fullName>
    </alternativeName>
</protein>
<accession>A0A4U0VCT8</accession>
<evidence type="ECO:0000256" key="11">
    <source>
        <dbReference type="SAM" id="Coils"/>
    </source>
</evidence>
<feature type="compositionally biased region" description="Polar residues" evidence="12">
    <location>
        <begin position="304"/>
        <end position="318"/>
    </location>
</feature>
<dbReference type="InterPro" id="IPR006785">
    <property type="entry name" value="Pex14_N"/>
</dbReference>
<dbReference type="GO" id="GO:0016560">
    <property type="term" value="P:protein import into peroxisome matrix, docking"/>
    <property type="evidence" value="ECO:0007669"/>
    <property type="project" value="UniProtKB-UniRule"/>
</dbReference>
<comment type="subcellular location">
    <subcellularLocation>
        <location evidence="9 10">Peroxisome membrane</location>
    </subcellularLocation>
</comment>
<evidence type="ECO:0000256" key="8">
    <source>
        <dbReference type="ARBA" id="ARBA00029691"/>
    </source>
</evidence>
<dbReference type="InterPro" id="IPR036388">
    <property type="entry name" value="WH-like_DNA-bd_sf"/>
</dbReference>
<dbReference type="EMBL" id="NAJP01000008">
    <property type="protein sequence ID" value="TKA46422.1"/>
    <property type="molecule type" value="Genomic_DNA"/>
</dbReference>
<evidence type="ECO:0000256" key="1">
    <source>
        <dbReference type="ARBA" id="ARBA00005443"/>
    </source>
</evidence>
<evidence type="ECO:0000256" key="7">
    <source>
        <dbReference type="ARBA" id="ARBA00029502"/>
    </source>
</evidence>
<dbReference type="GO" id="GO:0005778">
    <property type="term" value="C:peroxisomal membrane"/>
    <property type="evidence" value="ECO:0007669"/>
    <property type="project" value="UniProtKB-SubCell"/>
</dbReference>
<feature type="domain" description="Peroxisome membrane anchor protein Pex14p N-terminal" evidence="13">
    <location>
        <begin position="3"/>
        <end position="47"/>
    </location>
</feature>
<dbReference type="InterPro" id="IPR025655">
    <property type="entry name" value="PEX14"/>
</dbReference>
<evidence type="ECO:0000313" key="15">
    <source>
        <dbReference type="Proteomes" id="UP000310066"/>
    </source>
</evidence>
<feature type="compositionally biased region" description="Low complexity" evidence="12">
    <location>
        <begin position="374"/>
        <end position="389"/>
    </location>
</feature>
<evidence type="ECO:0000256" key="2">
    <source>
        <dbReference type="ARBA" id="ARBA00022448"/>
    </source>
</evidence>
<dbReference type="PANTHER" id="PTHR23058">
    <property type="entry name" value="PEROXISOMAL MEMBRANE PROTEIN PEX14"/>
    <property type="match status" value="1"/>
</dbReference>
<feature type="compositionally biased region" description="Polar residues" evidence="12">
    <location>
        <begin position="325"/>
        <end position="339"/>
    </location>
</feature>
<feature type="region of interest" description="Disordered" evidence="12">
    <location>
        <begin position="248"/>
        <end position="406"/>
    </location>
</feature>
<evidence type="ECO:0000259" key="13">
    <source>
        <dbReference type="Pfam" id="PF04695"/>
    </source>
</evidence>
<feature type="compositionally biased region" description="Low complexity" evidence="12">
    <location>
        <begin position="53"/>
        <end position="72"/>
    </location>
</feature>
<comment type="similarity">
    <text evidence="1 10">Belongs to the peroxin-14 family.</text>
</comment>
<proteinExistence type="inferred from homology"/>
<keyword evidence="3 10" id="KW-0653">Protein transport</keyword>
<keyword evidence="4" id="KW-0811">Translocation</keyword>
<reference evidence="14 15" key="1">
    <citation type="submission" date="2017-03" db="EMBL/GenBank/DDBJ databases">
        <title>Genomes of endolithic fungi from Antarctica.</title>
        <authorList>
            <person name="Coleine C."/>
            <person name="Masonjones S."/>
            <person name="Stajich J.E."/>
        </authorList>
    </citation>
    <scope>NUCLEOTIDE SEQUENCE [LARGE SCALE GENOMIC DNA]</scope>
    <source>
        <strain evidence="14 15">CCFEE 5311</strain>
    </source>
</reference>
<keyword evidence="11" id="KW-0175">Coiled coil</keyword>
<dbReference type="Gene3D" id="1.10.10.10">
    <property type="entry name" value="Winged helix-like DNA-binding domain superfamily/Winged helix DNA-binding domain"/>
    <property type="match status" value="1"/>
</dbReference>
<keyword evidence="2 10" id="KW-0813">Transport</keyword>
<comment type="function">
    <text evidence="10">Component of the PEX13-PEX14 docking complex, a translocon channel that specifically mediates the import of peroxisomal cargo proteins bound to PEX5 receptor. The PEX13-PEX14 docking complex forms a large import pore which can be opened to a diameter of about 9 nm. Mechanistically, PEX5 receptor along with cargo proteins associates with the PEX14 subunit of the PEX13-PEX14 docking complex in the cytosol, leading to the insertion of the receptor into the organelle membrane with the concomitant translocation of the cargo into the peroxisome matrix.</text>
</comment>
<dbReference type="Proteomes" id="UP000310066">
    <property type="component" value="Unassembled WGS sequence"/>
</dbReference>
<dbReference type="GO" id="GO:0005102">
    <property type="term" value="F:signaling receptor binding"/>
    <property type="evidence" value="ECO:0007669"/>
    <property type="project" value="TreeGrafter"/>
</dbReference>
<comment type="caution">
    <text evidence="14">The sequence shown here is derived from an EMBL/GenBank/DDBJ whole genome shotgun (WGS) entry which is preliminary data.</text>
</comment>
<dbReference type="GO" id="GO:1990429">
    <property type="term" value="C:peroxisomal importomer complex"/>
    <property type="evidence" value="ECO:0007669"/>
    <property type="project" value="TreeGrafter"/>
</dbReference>
<evidence type="ECO:0000256" key="5">
    <source>
        <dbReference type="ARBA" id="ARBA00023136"/>
    </source>
</evidence>